<proteinExistence type="predicted"/>
<evidence type="ECO:0000256" key="7">
    <source>
        <dbReference type="SAM" id="Phobius"/>
    </source>
</evidence>
<dbReference type="PANTHER" id="PTHR32196:SF72">
    <property type="entry name" value="RIBOSE IMPORT PERMEASE PROTEIN RBSC"/>
    <property type="match status" value="1"/>
</dbReference>
<dbReference type="Pfam" id="PF02653">
    <property type="entry name" value="BPD_transp_2"/>
    <property type="match status" value="1"/>
</dbReference>
<dbReference type="PANTHER" id="PTHR32196">
    <property type="entry name" value="ABC TRANSPORTER PERMEASE PROTEIN YPHD-RELATED-RELATED"/>
    <property type="match status" value="1"/>
</dbReference>
<evidence type="ECO:0000256" key="5">
    <source>
        <dbReference type="ARBA" id="ARBA00023136"/>
    </source>
</evidence>
<dbReference type="CDD" id="cd06579">
    <property type="entry name" value="TM_PBP1_transp_AraH_like"/>
    <property type="match status" value="1"/>
</dbReference>
<feature type="transmembrane region" description="Helical" evidence="7">
    <location>
        <begin position="244"/>
        <end position="262"/>
    </location>
</feature>
<feature type="transmembrane region" description="Helical" evidence="7">
    <location>
        <begin position="94"/>
        <end position="117"/>
    </location>
</feature>
<dbReference type="EMBL" id="NBWZ01000001">
    <property type="protein sequence ID" value="RFA08539.1"/>
    <property type="molecule type" value="Genomic_DNA"/>
</dbReference>
<keyword evidence="5 7" id="KW-0472">Membrane</keyword>
<feature type="region of interest" description="Disordered" evidence="6">
    <location>
        <begin position="322"/>
        <end position="348"/>
    </location>
</feature>
<feature type="transmembrane region" description="Helical" evidence="7">
    <location>
        <begin position="269"/>
        <end position="292"/>
    </location>
</feature>
<comment type="caution">
    <text evidence="8">The sequence shown here is derived from an EMBL/GenBank/DDBJ whole genome shotgun (WGS) entry which is preliminary data.</text>
</comment>
<name>A0A3E0VFV1_9MICO</name>
<keyword evidence="9" id="KW-1185">Reference proteome</keyword>
<feature type="transmembrane region" description="Helical" evidence="7">
    <location>
        <begin position="12"/>
        <end position="33"/>
    </location>
</feature>
<feature type="compositionally biased region" description="Basic and acidic residues" evidence="6">
    <location>
        <begin position="323"/>
        <end position="341"/>
    </location>
</feature>
<dbReference type="GO" id="GO:0022857">
    <property type="term" value="F:transmembrane transporter activity"/>
    <property type="evidence" value="ECO:0007669"/>
    <property type="project" value="InterPro"/>
</dbReference>
<feature type="transmembrane region" description="Helical" evidence="7">
    <location>
        <begin position="218"/>
        <end position="238"/>
    </location>
</feature>
<feature type="transmembrane region" description="Helical" evidence="7">
    <location>
        <begin position="124"/>
        <end position="143"/>
    </location>
</feature>
<reference evidence="8 9" key="1">
    <citation type="submission" date="2017-04" db="EMBL/GenBank/DDBJ databases">
        <title>Comparative genome analysis of Subtercola boreus.</title>
        <authorList>
            <person name="Cho Y.-J."/>
            <person name="Cho A."/>
            <person name="Kim O.-S."/>
            <person name="Lee J.-I."/>
        </authorList>
    </citation>
    <scope>NUCLEOTIDE SEQUENCE [LARGE SCALE GENOMIC DNA]</scope>
    <source>
        <strain evidence="8 9">K300</strain>
    </source>
</reference>
<evidence type="ECO:0000256" key="4">
    <source>
        <dbReference type="ARBA" id="ARBA00022989"/>
    </source>
</evidence>
<keyword evidence="2" id="KW-1003">Cell membrane</keyword>
<feature type="transmembrane region" description="Helical" evidence="7">
    <location>
        <begin position="163"/>
        <end position="184"/>
    </location>
</feature>
<accession>A0A3E0VFV1</accession>
<dbReference type="InterPro" id="IPR001851">
    <property type="entry name" value="ABC_transp_permease"/>
</dbReference>
<evidence type="ECO:0000256" key="1">
    <source>
        <dbReference type="ARBA" id="ARBA00004651"/>
    </source>
</evidence>
<evidence type="ECO:0000313" key="9">
    <source>
        <dbReference type="Proteomes" id="UP000256486"/>
    </source>
</evidence>
<dbReference type="RefSeq" id="WP_116413945.1">
    <property type="nucleotide sequence ID" value="NZ_NBWZ01000001.1"/>
</dbReference>
<organism evidence="8 9">
    <name type="scientific">Subtercola boreus</name>
    <dbReference type="NCBI Taxonomy" id="120213"/>
    <lineage>
        <taxon>Bacteria</taxon>
        <taxon>Bacillati</taxon>
        <taxon>Actinomycetota</taxon>
        <taxon>Actinomycetes</taxon>
        <taxon>Micrococcales</taxon>
        <taxon>Microbacteriaceae</taxon>
        <taxon>Subtercola</taxon>
    </lineage>
</organism>
<evidence type="ECO:0000256" key="3">
    <source>
        <dbReference type="ARBA" id="ARBA00022692"/>
    </source>
</evidence>
<sequence>MKRFPHPSELFERFGLVGLLVVLIVFFSLNPATPQFATVLNFTNILSNESVLGILVIATVIPLVANEIDLSLGPVAGLGSILCSGLMSKAGWPLWAAVAAAIIAGLLVGCINGLLVARFKINSIIATLGTSSIIAAVVLAYSNGLSIVTGISPALIDLGSGNWLGLPKTFWFFAAAAFIAYYFLEQLPRGKDLRAIGASPTAAKLVGINVSRLTIQSFIVAGTIAGGAGVLLVAIQGAGNPQIGANYTLPAIAAAFLGATAIQPGRYNVWGSITAVFFLAVSINGLTLWGAPPWVNDAFNGVALIVGVGLAVYAGKLRLTKSARSEKDESSPPPVAEREPTPESAYRS</sequence>
<evidence type="ECO:0008006" key="10">
    <source>
        <dbReference type="Google" id="ProtNLM"/>
    </source>
</evidence>
<dbReference type="OrthoDB" id="9808136at2"/>
<evidence type="ECO:0000256" key="2">
    <source>
        <dbReference type="ARBA" id="ARBA00022475"/>
    </source>
</evidence>
<evidence type="ECO:0000313" key="8">
    <source>
        <dbReference type="EMBL" id="RFA08539.1"/>
    </source>
</evidence>
<feature type="transmembrane region" description="Helical" evidence="7">
    <location>
        <begin position="45"/>
        <end position="65"/>
    </location>
</feature>
<dbReference type="AlphaFoldDB" id="A0A3E0VFV1"/>
<feature type="transmembrane region" description="Helical" evidence="7">
    <location>
        <begin position="298"/>
        <end position="315"/>
    </location>
</feature>
<evidence type="ECO:0000256" key="6">
    <source>
        <dbReference type="SAM" id="MobiDB-lite"/>
    </source>
</evidence>
<dbReference type="Proteomes" id="UP000256486">
    <property type="component" value="Unassembled WGS sequence"/>
</dbReference>
<comment type="subcellular location">
    <subcellularLocation>
        <location evidence="1">Cell membrane</location>
        <topology evidence="1">Multi-pass membrane protein</topology>
    </subcellularLocation>
</comment>
<protein>
    <recommendedName>
        <fullName evidence="10">ABC transporter permease</fullName>
    </recommendedName>
</protein>
<dbReference type="GO" id="GO:0005886">
    <property type="term" value="C:plasma membrane"/>
    <property type="evidence" value="ECO:0007669"/>
    <property type="project" value="UniProtKB-SubCell"/>
</dbReference>
<keyword evidence="4 7" id="KW-1133">Transmembrane helix</keyword>
<gene>
    <name evidence="8" type="ORF">B7R54_04340</name>
</gene>
<keyword evidence="3 7" id="KW-0812">Transmembrane</keyword>